<dbReference type="InterPro" id="IPR033116">
    <property type="entry name" value="TRYPSIN_SER"/>
</dbReference>
<evidence type="ECO:0000256" key="5">
    <source>
        <dbReference type="RuleBase" id="RU363034"/>
    </source>
</evidence>
<dbReference type="PANTHER" id="PTHR24271">
    <property type="entry name" value="KALLIKREIN-RELATED"/>
    <property type="match status" value="1"/>
</dbReference>
<dbReference type="GO" id="GO:0006508">
    <property type="term" value="P:proteolysis"/>
    <property type="evidence" value="ECO:0007669"/>
    <property type="project" value="UniProtKB-KW"/>
</dbReference>
<evidence type="ECO:0000256" key="1">
    <source>
        <dbReference type="ARBA" id="ARBA00022670"/>
    </source>
</evidence>
<keyword evidence="3 5" id="KW-0720">Serine protease</keyword>
<keyword evidence="4" id="KW-1015">Disulfide bond</keyword>
<sequence>VVKLMFICSLQSILMPPSVNVGIVNGTEARPHSRPYMVSVQKNGRHVCGGFLISSKFVLTAAHCQSTETLTVVAGAHDLSNKYEKSVRIGVSSYEKHPSYKPAPELQADIMILKLDQTVKLNKNIKTIPIPTTPEDIKKGTRCSVAGWGRLKTKSPASPKLIETNVKIMSKTGCARRWDRSYIASKMMCVYGHGGSCDGDSGGPLVCGNTAVGVTSFGSSDNCNDPNKPEVYTEISAFLPWIHNVINSYYY</sequence>
<dbReference type="SUPFAM" id="SSF50494">
    <property type="entry name" value="Trypsin-like serine proteases"/>
    <property type="match status" value="1"/>
</dbReference>
<dbReference type="InterPro" id="IPR001314">
    <property type="entry name" value="Peptidase_S1A"/>
</dbReference>
<dbReference type="EMBL" id="JAFHDT010000025">
    <property type="protein sequence ID" value="KAI7791302.1"/>
    <property type="molecule type" value="Genomic_DNA"/>
</dbReference>
<dbReference type="Proteomes" id="UP001059041">
    <property type="component" value="Linkage Group LG25"/>
</dbReference>
<dbReference type="InterPro" id="IPR018114">
    <property type="entry name" value="TRYPSIN_HIS"/>
</dbReference>
<dbReference type="PROSITE" id="PS00135">
    <property type="entry name" value="TRYPSIN_SER"/>
    <property type="match status" value="1"/>
</dbReference>
<dbReference type="PROSITE" id="PS00134">
    <property type="entry name" value="TRYPSIN_HIS"/>
    <property type="match status" value="1"/>
</dbReference>
<evidence type="ECO:0000259" key="6">
    <source>
        <dbReference type="PROSITE" id="PS50240"/>
    </source>
</evidence>
<evidence type="ECO:0000313" key="7">
    <source>
        <dbReference type="EMBL" id="KAI7791302.1"/>
    </source>
</evidence>
<comment type="caution">
    <text evidence="7">The sequence shown here is derived from an EMBL/GenBank/DDBJ whole genome shotgun (WGS) entry which is preliminary data.</text>
</comment>
<dbReference type="PANTHER" id="PTHR24271:SF87">
    <property type="entry name" value="ARGININE ESTERASE-LIKE-RELATED"/>
    <property type="match status" value="1"/>
</dbReference>
<protein>
    <submittedName>
        <fullName evidence="7">Duodenase-1</fullName>
    </submittedName>
</protein>
<keyword evidence="8" id="KW-1185">Reference proteome</keyword>
<reference evidence="7" key="1">
    <citation type="submission" date="2021-02" db="EMBL/GenBank/DDBJ databases">
        <title>Comparative genomics reveals that relaxation of natural selection precedes convergent phenotypic evolution of cavefish.</title>
        <authorList>
            <person name="Peng Z."/>
        </authorList>
    </citation>
    <scope>NUCLEOTIDE SEQUENCE</scope>
    <source>
        <tissue evidence="7">Muscle</tissue>
    </source>
</reference>
<dbReference type="SMART" id="SM00020">
    <property type="entry name" value="Tryp_SPc"/>
    <property type="match status" value="1"/>
</dbReference>
<feature type="domain" description="Peptidase S1" evidence="6">
    <location>
        <begin position="23"/>
        <end position="247"/>
    </location>
</feature>
<keyword evidence="1 5" id="KW-0645">Protease</keyword>
<evidence type="ECO:0000256" key="4">
    <source>
        <dbReference type="ARBA" id="ARBA00023157"/>
    </source>
</evidence>
<dbReference type="PROSITE" id="PS50240">
    <property type="entry name" value="TRYPSIN_DOM"/>
    <property type="match status" value="1"/>
</dbReference>
<dbReference type="CDD" id="cd00190">
    <property type="entry name" value="Tryp_SPc"/>
    <property type="match status" value="1"/>
</dbReference>
<proteinExistence type="predicted"/>
<evidence type="ECO:0000313" key="8">
    <source>
        <dbReference type="Proteomes" id="UP001059041"/>
    </source>
</evidence>
<dbReference type="InterPro" id="IPR043504">
    <property type="entry name" value="Peptidase_S1_PA_chymotrypsin"/>
</dbReference>
<dbReference type="FunFam" id="2.40.10.10:FF:000034">
    <property type="entry name" value="Eupolytin"/>
    <property type="match status" value="1"/>
</dbReference>
<feature type="non-terminal residue" evidence="7">
    <location>
        <position position="251"/>
    </location>
</feature>
<accession>A0A9W7T807</accession>
<dbReference type="Gene3D" id="2.40.10.10">
    <property type="entry name" value="Trypsin-like serine proteases"/>
    <property type="match status" value="1"/>
</dbReference>
<dbReference type="GO" id="GO:0004252">
    <property type="term" value="F:serine-type endopeptidase activity"/>
    <property type="evidence" value="ECO:0007669"/>
    <property type="project" value="InterPro"/>
</dbReference>
<name>A0A9W7T807_TRIRA</name>
<dbReference type="PRINTS" id="PR00722">
    <property type="entry name" value="CHYMOTRYPSIN"/>
</dbReference>
<keyword evidence="2 5" id="KW-0378">Hydrolase</keyword>
<dbReference type="InterPro" id="IPR009003">
    <property type="entry name" value="Peptidase_S1_PA"/>
</dbReference>
<dbReference type="Pfam" id="PF00089">
    <property type="entry name" value="Trypsin"/>
    <property type="match status" value="1"/>
</dbReference>
<dbReference type="InterPro" id="IPR001254">
    <property type="entry name" value="Trypsin_dom"/>
</dbReference>
<dbReference type="AlphaFoldDB" id="A0A9W7T807"/>
<evidence type="ECO:0000256" key="3">
    <source>
        <dbReference type="ARBA" id="ARBA00022825"/>
    </source>
</evidence>
<evidence type="ECO:0000256" key="2">
    <source>
        <dbReference type="ARBA" id="ARBA00022801"/>
    </source>
</evidence>
<gene>
    <name evidence="7" type="ORF">IRJ41_018650</name>
</gene>
<organism evidence="7 8">
    <name type="scientific">Triplophysa rosa</name>
    <name type="common">Cave loach</name>
    <dbReference type="NCBI Taxonomy" id="992332"/>
    <lineage>
        <taxon>Eukaryota</taxon>
        <taxon>Metazoa</taxon>
        <taxon>Chordata</taxon>
        <taxon>Craniata</taxon>
        <taxon>Vertebrata</taxon>
        <taxon>Euteleostomi</taxon>
        <taxon>Actinopterygii</taxon>
        <taxon>Neopterygii</taxon>
        <taxon>Teleostei</taxon>
        <taxon>Ostariophysi</taxon>
        <taxon>Cypriniformes</taxon>
        <taxon>Nemacheilidae</taxon>
        <taxon>Triplophysa</taxon>
    </lineage>
</organism>